<keyword evidence="3 10" id="KW-0812">Transmembrane</keyword>
<dbReference type="PROSITE" id="PS50262">
    <property type="entry name" value="G_PROTEIN_RECEP_F1_2"/>
    <property type="match status" value="1"/>
</dbReference>
<dbReference type="InterPro" id="IPR050402">
    <property type="entry name" value="OR51/52/56-like"/>
</dbReference>
<protein>
    <recommendedName>
        <fullName evidence="11">Olfactory receptor</fullName>
    </recommendedName>
</protein>
<dbReference type="InterPro" id="IPR017452">
    <property type="entry name" value="GPCR_Rhodpsn_7TM"/>
</dbReference>
<keyword evidence="8 10" id="KW-0675">Receptor</keyword>
<feature type="domain" description="G-protein coupled receptors family 1 profile" evidence="12">
    <location>
        <begin position="43"/>
        <end position="294"/>
    </location>
</feature>
<dbReference type="GO" id="GO:0004984">
    <property type="term" value="F:olfactory receptor activity"/>
    <property type="evidence" value="ECO:0007669"/>
    <property type="project" value="InterPro"/>
</dbReference>
<dbReference type="CDD" id="cd15222">
    <property type="entry name" value="7tmA_OR51-like"/>
    <property type="match status" value="1"/>
</dbReference>
<dbReference type="Gene3D" id="1.20.1070.10">
    <property type="entry name" value="Rhodopsin 7-helix transmembrane proteins"/>
    <property type="match status" value="1"/>
</dbReference>
<feature type="transmembrane region" description="Helical" evidence="11">
    <location>
        <begin position="143"/>
        <end position="165"/>
    </location>
</feature>
<reference evidence="14" key="1">
    <citation type="submission" date="2025-08" db="UniProtKB">
        <authorList>
            <consortium name="RefSeq"/>
        </authorList>
    </citation>
    <scope>IDENTIFICATION</scope>
</reference>
<dbReference type="GO" id="GO:0004930">
    <property type="term" value="F:G protein-coupled receptor activity"/>
    <property type="evidence" value="ECO:0007669"/>
    <property type="project" value="UniProtKB-KW"/>
</dbReference>
<sequence>MEHTNTSRFQPASLLLMGIPGLEAVQLWFSIPLCIMYSVALLGNCTILSVIKTTTTLHEPQYIFLSMLAATDVGLSLSTLPTVLSVFLLNHREVEFHSCLTQMFFIHTFSSMESAILLAMAFDRFVAIRHPLHYTVVLTPPRITGIGGVAVIRGVVLMAPLPILLKRLPFCKGVTLSHCYCYHPDMMKLACGPVRVNIIYGLSLVLCSFGIDSVFIVISYIFILKTVLSIASGDGQLKALNTCVSHLFTVFIFYVPLIVLALIHRFGTFESPLLHVTMANLFLFLTPVLNPLVYSLKTKQIRSVMGRVLKGRRDLLK</sequence>
<organism evidence="13 14">
    <name type="scientific">Octodon degus</name>
    <name type="common">Degu</name>
    <name type="synonym">Sciurus degus</name>
    <dbReference type="NCBI Taxonomy" id="10160"/>
    <lineage>
        <taxon>Eukaryota</taxon>
        <taxon>Metazoa</taxon>
        <taxon>Chordata</taxon>
        <taxon>Craniata</taxon>
        <taxon>Vertebrata</taxon>
        <taxon>Euteleostomi</taxon>
        <taxon>Mammalia</taxon>
        <taxon>Eutheria</taxon>
        <taxon>Euarchontoglires</taxon>
        <taxon>Glires</taxon>
        <taxon>Rodentia</taxon>
        <taxon>Hystricomorpha</taxon>
        <taxon>Octodontidae</taxon>
        <taxon>Octodon</taxon>
    </lineage>
</organism>
<evidence type="ECO:0000313" key="13">
    <source>
        <dbReference type="Proteomes" id="UP000515203"/>
    </source>
</evidence>
<dbReference type="Proteomes" id="UP000515203">
    <property type="component" value="Unplaced"/>
</dbReference>
<evidence type="ECO:0000256" key="6">
    <source>
        <dbReference type="ARBA" id="ARBA00023040"/>
    </source>
</evidence>
<evidence type="ECO:0000256" key="10">
    <source>
        <dbReference type="RuleBase" id="RU000688"/>
    </source>
</evidence>
<evidence type="ECO:0000256" key="11">
    <source>
        <dbReference type="RuleBase" id="RU363047"/>
    </source>
</evidence>
<accession>A0A6P3FAJ0</accession>
<feature type="transmembrane region" description="Helical" evidence="11">
    <location>
        <begin position="62"/>
        <end position="84"/>
    </location>
</feature>
<keyword evidence="9 10" id="KW-0807">Transducer</keyword>
<evidence type="ECO:0000313" key="14">
    <source>
        <dbReference type="RefSeq" id="XP_004642050.1"/>
    </source>
</evidence>
<dbReference type="GO" id="GO:0071396">
    <property type="term" value="P:cellular response to lipid"/>
    <property type="evidence" value="ECO:0007669"/>
    <property type="project" value="UniProtKB-ARBA"/>
</dbReference>
<dbReference type="SUPFAM" id="SSF81321">
    <property type="entry name" value="Family A G protein-coupled receptor-like"/>
    <property type="match status" value="1"/>
</dbReference>
<feature type="transmembrane region" description="Helical" evidence="11">
    <location>
        <begin position="27"/>
        <end position="50"/>
    </location>
</feature>
<keyword evidence="2 11" id="KW-0716">Sensory transduction</keyword>
<dbReference type="PANTHER" id="PTHR26450:SF42">
    <property type="entry name" value="OLFACTORY RECEPTOR"/>
    <property type="match status" value="1"/>
</dbReference>
<dbReference type="FunFam" id="1.20.1070.10:FF:000002">
    <property type="entry name" value="Olfactory receptor"/>
    <property type="match status" value="1"/>
</dbReference>
<dbReference type="AlphaFoldDB" id="A0A6P3FAJ0"/>
<evidence type="ECO:0000256" key="9">
    <source>
        <dbReference type="ARBA" id="ARBA00023224"/>
    </source>
</evidence>
<dbReference type="FunCoup" id="A0A6P3FAJ0">
    <property type="interactions" value="811"/>
</dbReference>
<dbReference type="OrthoDB" id="9444602at2759"/>
<evidence type="ECO:0000256" key="5">
    <source>
        <dbReference type="ARBA" id="ARBA00022989"/>
    </source>
</evidence>
<dbReference type="GeneID" id="101572872"/>
<gene>
    <name evidence="14" type="primary">LOC101572872</name>
</gene>
<evidence type="ECO:0000259" key="12">
    <source>
        <dbReference type="PROSITE" id="PS50262"/>
    </source>
</evidence>
<dbReference type="GO" id="GO:0005886">
    <property type="term" value="C:plasma membrane"/>
    <property type="evidence" value="ECO:0007669"/>
    <property type="project" value="UniProtKB-SubCell"/>
</dbReference>
<evidence type="ECO:0000256" key="1">
    <source>
        <dbReference type="ARBA" id="ARBA00004141"/>
    </source>
</evidence>
<dbReference type="PRINTS" id="PR00245">
    <property type="entry name" value="OLFACTORYR"/>
</dbReference>
<dbReference type="InterPro" id="IPR000725">
    <property type="entry name" value="Olfact_rcpt"/>
</dbReference>
<evidence type="ECO:0000256" key="3">
    <source>
        <dbReference type="ARBA" id="ARBA00022692"/>
    </source>
</evidence>
<feature type="transmembrane region" description="Helical" evidence="11">
    <location>
        <begin position="273"/>
        <end position="296"/>
    </location>
</feature>
<comment type="subcellular location">
    <subcellularLocation>
        <location evidence="11">Cell membrane</location>
        <topology evidence="11">Multi-pass membrane protein</topology>
    </subcellularLocation>
    <subcellularLocation>
        <location evidence="1">Membrane</location>
        <topology evidence="1">Multi-pass membrane protein</topology>
    </subcellularLocation>
</comment>
<dbReference type="InterPro" id="IPR000276">
    <property type="entry name" value="GPCR_Rhodpsn"/>
</dbReference>
<feature type="transmembrane region" description="Helical" evidence="11">
    <location>
        <begin position="244"/>
        <end position="267"/>
    </location>
</feature>
<keyword evidence="11" id="KW-1003">Cell membrane</keyword>
<dbReference type="PRINTS" id="PR00237">
    <property type="entry name" value="GPCRRHODOPSN"/>
</dbReference>
<proteinExistence type="inferred from homology"/>
<comment type="similarity">
    <text evidence="10">Belongs to the G-protein coupled receptor 1 family.</text>
</comment>
<keyword evidence="6 10" id="KW-0297">G-protein coupled receptor</keyword>
<keyword evidence="7 11" id="KW-0472">Membrane</keyword>
<feature type="transmembrane region" description="Helical" evidence="11">
    <location>
        <begin position="104"/>
        <end position="122"/>
    </location>
</feature>
<dbReference type="RefSeq" id="XP_004642050.1">
    <property type="nucleotide sequence ID" value="XM_004641993.1"/>
</dbReference>
<keyword evidence="13" id="KW-1185">Reference proteome</keyword>
<feature type="transmembrane region" description="Helical" evidence="11">
    <location>
        <begin position="198"/>
        <end position="223"/>
    </location>
</feature>
<evidence type="ECO:0000256" key="2">
    <source>
        <dbReference type="ARBA" id="ARBA00022606"/>
    </source>
</evidence>
<dbReference type="InParanoid" id="A0A6P3FAJ0"/>
<evidence type="ECO:0000256" key="8">
    <source>
        <dbReference type="ARBA" id="ARBA00023170"/>
    </source>
</evidence>
<evidence type="ECO:0000256" key="4">
    <source>
        <dbReference type="ARBA" id="ARBA00022725"/>
    </source>
</evidence>
<dbReference type="PANTHER" id="PTHR26450">
    <property type="entry name" value="OLFACTORY RECEPTOR 56B1-RELATED"/>
    <property type="match status" value="1"/>
</dbReference>
<dbReference type="PROSITE" id="PS00237">
    <property type="entry name" value="G_PROTEIN_RECEP_F1_1"/>
    <property type="match status" value="1"/>
</dbReference>
<evidence type="ECO:0000256" key="7">
    <source>
        <dbReference type="ARBA" id="ARBA00023136"/>
    </source>
</evidence>
<dbReference type="Pfam" id="PF13853">
    <property type="entry name" value="7tm_4"/>
    <property type="match status" value="1"/>
</dbReference>
<keyword evidence="5 11" id="KW-1133">Transmembrane helix</keyword>
<name>A0A6P3FAJ0_OCTDE</name>
<keyword evidence="4 11" id="KW-0552">Olfaction</keyword>